<dbReference type="PANTHER" id="PTHR33169:SF14">
    <property type="entry name" value="TRANSCRIPTIONAL REGULATOR RV3488"/>
    <property type="match status" value="1"/>
</dbReference>
<sequence length="120" mass="13126">MRGNEVRSLLHPFLLLLILERPAHGYDLIERLAVLGVPDIDPGHVYRTLRSLEKARLVASVWQTEGGGPARRAYQLTAAGHADLRGWTARMAQLDRVIDGWLHRWSAAAGAAGSGLGSPR</sequence>
<gene>
    <name evidence="2" type="ORF">Pflav_041330</name>
</gene>
<dbReference type="SUPFAM" id="SSF46785">
    <property type="entry name" value="Winged helix' DNA-binding domain"/>
    <property type="match status" value="1"/>
</dbReference>
<dbReference type="Gene3D" id="1.10.10.10">
    <property type="entry name" value="Winged helix-like DNA-binding domain superfamily/Winged helix DNA-binding domain"/>
    <property type="match status" value="1"/>
</dbReference>
<name>A0A6F8XV71_9ACTN</name>
<reference evidence="2 3" key="1">
    <citation type="submission" date="2020-03" db="EMBL/GenBank/DDBJ databases">
        <title>Whole genome shotgun sequence of Phytohabitans flavus NBRC 107702.</title>
        <authorList>
            <person name="Komaki H."/>
            <person name="Tamura T."/>
        </authorList>
    </citation>
    <scope>NUCLEOTIDE SEQUENCE [LARGE SCALE GENOMIC DNA]</scope>
    <source>
        <strain evidence="2 3">NBRC 107702</strain>
    </source>
</reference>
<dbReference type="AlphaFoldDB" id="A0A6F8XV71"/>
<dbReference type="InterPro" id="IPR036390">
    <property type="entry name" value="WH_DNA-bd_sf"/>
</dbReference>
<dbReference type="EMBL" id="AP022870">
    <property type="protein sequence ID" value="BCB77723.1"/>
    <property type="molecule type" value="Genomic_DNA"/>
</dbReference>
<organism evidence="2 3">
    <name type="scientific">Phytohabitans flavus</name>
    <dbReference type="NCBI Taxonomy" id="1076124"/>
    <lineage>
        <taxon>Bacteria</taxon>
        <taxon>Bacillati</taxon>
        <taxon>Actinomycetota</taxon>
        <taxon>Actinomycetes</taxon>
        <taxon>Micromonosporales</taxon>
        <taxon>Micromonosporaceae</taxon>
    </lineage>
</organism>
<dbReference type="KEGG" id="pfla:Pflav_041330"/>
<evidence type="ECO:0000313" key="2">
    <source>
        <dbReference type="EMBL" id="BCB77723.1"/>
    </source>
</evidence>
<proteinExistence type="predicted"/>
<dbReference type="RefSeq" id="WP_173037438.1">
    <property type="nucleotide sequence ID" value="NZ_AP022870.1"/>
</dbReference>
<dbReference type="Pfam" id="PF03551">
    <property type="entry name" value="PadR"/>
    <property type="match status" value="1"/>
</dbReference>
<protein>
    <recommendedName>
        <fullName evidence="1">Transcription regulator PadR N-terminal domain-containing protein</fullName>
    </recommendedName>
</protein>
<feature type="domain" description="Transcription regulator PadR N-terminal" evidence="1">
    <location>
        <begin position="14"/>
        <end position="85"/>
    </location>
</feature>
<dbReference type="InterPro" id="IPR005149">
    <property type="entry name" value="Tscrpt_reg_PadR_N"/>
</dbReference>
<evidence type="ECO:0000313" key="3">
    <source>
        <dbReference type="Proteomes" id="UP000502508"/>
    </source>
</evidence>
<accession>A0A6F8XV71</accession>
<dbReference type="Proteomes" id="UP000502508">
    <property type="component" value="Chromosome"/>
</dbReference>
<dbReference type="InterPro" id="IPR052509">
    <property type="entry name" value="Metal_resp_DNA-bind_regulator"/>
</dbReference>
<reference evidence="2 3" key="2">
    <citation type="submission" date="2020-03" db="EMBL/GenBank/DDBJ databases">
        <authorList>
            <person name="Ichikawa N."/>
            <person name="Kimura A."/>
            <person name="Kitahashi Y."/>
            <person name="Uohara A."/>
        </authorList>
    </citation>
    <scope>NUCLEOTIDE SEQUENCE [LARGE SCALE GENOMIC DNA]</scope>
    <source>
        <strain evidence="2 3">NBRC 107702</strain>
    </source>
</reference>
<evidence type="ECO:0000259" key="1">
    <source>
        <dbReference type="Pfam" id="PF03551"/>
    </source>
</evidence>
<dbReference type="InterPro" id="IPR036388">
    <property type="entry name" value="WH-like_DNA-bd_sf"/>
</dbReference>
<keyword evidence="3" id="KW-1185">Reference proteome</keyword>
<dbReference type="PANTHER" id="PTHR33169">
    <property type="entry name" value="PADR-FAMILY TRANSCRIPTIONAL REGULATOR"/>
    <property type="match status" value="1"/>
</dbReference>